<dbReference type="InterPro" id="IPR019489">
    <property type="entry name" value="Clp_ATPase_C"/>
</dbReference>
<dbReference type="Pfam" id="PF02861">
    <property type="entry name" value="Clp_N"/>
    <property type="match status" value="1"/>
</dbReference>
<dbReference type="Gene3D" id="1.10.1780.10">
    <property type="entry name" value="Clp, N-terminal domain"/>
    <property type="match status" value="1"/>
</dbReference>
<keyword evidence="4 10" id="KW-0067">ATP-binding</keyword>
<dbReference type="CDD" id="cd00009">
    <property type="entry name" value="AAA"/>
    <property type="match status" value="1"/>
</dbReference>
<evidence type="ECO:0000256" key="2">
    <source>
        <dbReference type="ARBA" id="ARBA00022737"/>
    </source>
</evidence>
<dbReference type="RefSeq" id="WP_344935021.1">
    <property type="nucleotide sequence ID" value="NZ_BAAAZR010000001.1"/>
</dbReference>
<dbReference type="InterPro" id="IPR028299">
    <property type="entry name" value="ClpA/B_CS2"/>
</dbReference>
<evidence type="ECO:0000313" key="14">
    <source>
        <dbReference type="EMBL" id="GAA3793910.1"/>
    </source>
</evidence>
<feature type="coiled-coil region" evidence="11">
    <location>
        <begin position="87"/>
        <end position="114"/>
    </location>
</feature>
<keyword evidence="3 10" id="KW-0547">Nucleotide-binding</keyword>
<dbReference type="SUPFAM" id="SSF52540">
    <property type="entry name" value="P-loop containing nucleoside triphosphate hydrolases"/>
    <property type="match status" value="2"/>
</dbReference>
<dbReference type="PROSITE" id="PS00871">
    <property type="entry name" value="CLPAB_2"/>
    <property type="match status" value="1"/>
</dbReference>
<dbReference type="PANTHER" id="PTHR11638:SF18">
    <property type="entry name" value="HEAT SHOCK PROTEIN 104"/>
    <property type="match status" value="1"/>
</dbReference>
<dbReference type="InterPro" id="IPR041546">
    <property type="entry name" value="ClpA/ClpB_AAA_lid"/>
</dbReference>
<evidence type="ECO:0000313" key="15">
    <source>
        <dbReference type="Proteomes" id="UP001500888"/>
    </source>
</evidence>
<dbReference type="CDD" id="cd19499">
    <property type="entry name" value="RecA-like_ClpB_Hsp104-like"/>
    <property type="match status" value="1"/>
</dbReference>
<protein>
    <recommendedName>
        <fullName evidence="11">Chaperone protein ClpB</fullName>
    </recommendedName>
</protein>
<evidence type="ECO:0000256" key="3">
    <source>
        <dbReference type="ARBA" id="ARBA00022741"/>
    </source>
</evidence>
<dbReference type="InterPro" id="IPR027417">
    <property type="entry name" value="P-loop_NTPase"/>
</dbReference>
<comment type="subunit">
    <text evidence="8">Homohexamer. The oligomerization is ATP-dependent.</text>
</comment>
<comment type="caution">
    <text evidence="14">The sequence shown here is derived from an EMBL/GenBank/DDBJ whole genome shotgun (WGS) entry which is preliminary data.</text>
</comment>
<keyword evidence="7 10" id="KW-0143">Chaperone</keyword>
<organism evidence="14 15">
    <name type="scientific">Sphaerisporangium flaviroseum</name>
    <dbReference type="NCBI Taxonomy" id="509199"/>
    <lineage>
        <taxon>Bacteria</taxon>
        <taxon>Bacillati</taxon>
        <taxon>Actinomycetota</taxon>
        <taxon>Actinomycetes</taxon>
        <taxon>Streptosporangiales</taxon>
        <taxon>Streptosporangiaceae</taxon>
        <taxon>Sphaerisporangium</taxon>
    </lineage>
</organism>
<dbReference type="Pfam" id="PF17871">
    <property type="entry name" value="AAA_lid_9"/>
    <property type="match status" value="1"/>
</dbReference>
<dbReference type="Gene3D" id="3.40.50.300">
    <property type="entry name" value="P-loop containing nucleotide triphosphate hydrolases"/>
    <property type="match status" value="3"/>
</dbReference>
<proteinExistence type="inferred from homology"/>
<dbReference type="PROSITE" id="PS51903">
    <property type="entry name" value="CLP_R"/>
    <property type="match status" value="1"/>
</dbReference>
<dbReference type="NCBIfam" id="TIGR03346">
    <property type="entry name" value="chaperone_ClpB"/>
    <property type="match status" value="1"/>
</dbReference>
<keyword evidence="6 11" id="KW-0175">Coiled coil</keyword>
<feature type="domain" description="Clp R" evidence="13">
    <location>
        <begin position="3"/>
        <end position="151"/>
    </location>
</feature>
<evidence type="ECO:0000256" key="7">
    <source>
        <dbReference type="ARBA" id="ARBA00023186"/>
    </source>
</evidence>
<dbReference type="Gene3D" id="1.10.8.60">
    <property type="match status" value="1"/>
</dbReference>
<feature type="region of interest" description="Disordered" evidence="12">
    <location>
        <begin position="869"/>
        <end position="888"/>
    </location>
</feature>
<gene>
    <name evidence="14" type="primary">clpB_2</name>
    <name evidence="11" type="synonym">clpB</name>
    <name evidence="14" type="ORF">GCM10022226_11490</name>
</gene>
<keyword evidence="11" id="KW-0963">Cytoplasm</keyword>
<dbReference type="PANTHER" id="PTHR11638">
    <property type="entry name" value="ATP-DEPENDENT CLP PROTEASE"/>
    <property type="match status" value="1"/>
</dbReference>
<reference evidence="15" key="1">
    <citation type="journal article" date="2019" name="Int. J. Syst. Evol. Microbiol.">
        <title>The Global Catalogue of Microorganisms (GCM) 10K type strain sequencing project: providing services to taxonomists for standard genome sequencing and annotation.</title>
        <authorList>
            <consortium name="The Broad Institute Genomics Platform"/>
            <consortium name="The Broad Institute Genome Sequencing Center for Infectious Disease"/>
            <person name="Wu L."/>
            <person name="Ma J."/>
        </authorList>
    </citation>
    <scope>NUCLEOTIDE SEQUENCE [LARGE SCALE GENOMIC DNA]</scope>
    <source>
        <strain evidence="15">JCM 16908</strain>
    </source>
</reference>
<dbReference type="PROSITE" id="PS00870">
    <property type="entry name" value="CLPAB_1"/>
    <property type="match status" value="1"/>
</dbReference>
<dbReference type="InterPro" id="IPR003593">
    <property type="entry name" value="AAA+_ATPase"/>
</dbReference>
<comment type="similarity">
    <text evidence="1 10">Belongs to the ClpA/ClpB family.</text>
</comment>
<evidence type="ECO:0000256" key="5">
    <source>
        <dbReference type="ARBA" id="ARBA00023016"/>
    </source>
</evidence>
<comment type="subcellular location">
    <subcellularLocation>
        <location evidence="11">Cytoplasm</location>
    </subcellularLocation>
</comment>
<keyword evidence="15" id="KW-1185">Reference proteome</keyword>
<feature type="coiled-coil region" evidence="11">
    <location>
        <begin position="410"/>
        <end position="531"/>
    </location>
</feature>
<evidence type="ECO:0000256" key="10">
    <source>
        <dbReference type="RuleBase" id="RU004432"/>
    </source>
</evidence>
<evidence type="ECO:0000256" key="6">
    <source>
        <dbReference type="ARBA" id="ARBA00023054"/>
    </source>
</evidence>
<dbReference type="SMART" id="SM01086">
    <property type="entry name" value="ClpB_D2-small"/>
    <property type="match status" value="1"/>
</dbReference>
<dbReference type="Proteomes" id="UP001500888">
    <property type="component" value="Unassembled WGS sequence"/>
</dbReference>
<evidence type="ECO:0000259" key="13">
    <source>
        <dbReference type="PROSITE" id="PS51903"/>
    </source>
</evidence>
<dbReference type="InterPro" id="IPR036628">
    <property type="entry name" value="Clp_N_dom_sf"/>
</dbReference>
<dbReference type="InterPro" id="IPR001270">
    <property type="entry name" value="ClpA/B"/>
</dbReference>
<evidence type="ECO:0000256" key="12">
    <source>
        <dbReference type="SAM" id="MobiDB-lite"/>
    </source>
</evidence>
<dbReference type="SUPFAM" id="SSF81923">
    <property type="entry name" value="Double Clp-N motif"/>
    <property type="match status" value="1"/>
</dbReference>
<accession>A0ABP7HGC3</accession>
<keyword evidence="5 11" id="KW-0346">Stress response</keyword>
<dbReference type="SMART" id="SM00382">
    <property type="entry name" value="AAA"/>
    <property type="match status" value="2"/>
</dbReference>
<dbReference type="Pfam" id="PF07724">
    <property type="entry name" value="AAA_2"/>
    <property type="match status" value="1"/>
</dbReference>
<dbReference type="Pfam" id="PF00004">
    <property type="entry name" value="AAA"/>
    <property type="match status" value="1"/>
</dbReference>
<keyword evidence="2 9" id="KW-0677">Repeat</keyword>
<comment type="subunit">
    <text evidence="11">Homohexamer; The oligomerization is ATP-dependent.</text>
</comment>
<evidence type="ECO:0000256" key="9">
    <source>
        <dbReference type="PROSITE-ProRule" id="PRU01251"/>
    </source>
</evidence>
<evidence type="ECO:0000256" key="1">
    <source>
        <dbReference type="ARBA" id="ARBA00008675"/>
    </source>
</evidence>
<comment type="function">
    <text evidence="11">Part of a stress-induced multi-chaperone system, it is involved in the recovery of the cell from heat-induced damage, in cooperation with DnaK, DnaJ and GrpE.</text>
</comment>
<sequence>MDPNRLTQKSQEALHDAQTKAIRYGHTEVDGEHLLLALLEQPEGLVPRLLSAAGGDPDKLRLELEAELERRPRVSGPGAAPGQVYITQRLSRLLDTAEREAKRLKDEYISVEHLLLALVDEGTESAAGRLLHGHGMTHERLLEVLTQVRGNQRVTSANPEVSYEALEKYGRDLVAAAQADKLDPVVGRDTEIRRVMQILSRKTKNNPVLIGDPGVGKTAIVEGLAQRITRGDVPEGLKDKTIFSLDMGALIAGAKYRGEFEERLKAVLNEVKASEGRILLFIDEVHNVVGAGATEGAMDAGNMLKPMLARGELHLIGATTIVEYRKYIEKDAALERRFQPVFVDEPSEEDAISILRGLRERFEVYHGVKIQDSAIVSAVVLSHRYISDRFLPDKAIDLVDEACAMLRTEIDSMPAELDELTRRVMRLEIEEAALAKEEDPASVQRLESLRKELADLRAQADAMRAQWEAERHALKKVQQLRQEIEMVRREAEQAERMYDLNRAAELMHGKLPELERRLHAAEEQLESKQGGHRLLREVVTEDEIASIVARWTGIPVSRLKEGEREKLLKLDDILHERVVGQDQAVQAVTDAIIRARSGIKDPRRPIGSFIFLGPTGVGKTELAKALAEALFDTEENMVRIDMSEYQERHTVSRLVGAPPGYVGYEEGGQLTEAVRRKPYSVVLFDEMEKAHTDVFNILLQVLDDGRLTDAQGRTVDFRNTVIIMTSNIGSHYLLDGVMAGGEIDPEARELVMGELRSRFRPEFLNRVDDTVLFKPLTEPELERIVSLMFNDIRARLADRQMTLDVTEPALRFIVEQGFDPVYGARPLRRFISREVETRIGRALIAGDIREGAVIRVDLVGDRLTVSYENTGGGEAGQRTERSAGQSAA</sequence>
<dbReference type="Pfam" id="PF10431">
    <property type="entry name" value="ClpB_D2-small"/>
    <property type="match status" value="1"/>
</dbReference>
<dbReference type="EMBL" id="BAAAZR010000001">
    <property type="protein sequence ID" value="GAA3793910.1"/>
    <property type="molecule type" value="Genomic_DNA"/>
</dbReference>
<dbReference type="InterPro" id="IPR017730">
    <property type="entry name" value="Chaperonin_ClpB"/>
</dbReference>
<dbReference type="PRINTS" id="PR00300">
    <property type="entry name" value="CLPPROTEASEA"/>
</dbReference>
<dbReference type="InterPro" id="IPR050130">
    <property type="entry name" value="ClpA_ClpB"/>
</dbReference>
<evidence type="ECO:0000256" key="8">
    <source>
        <dbReference type="ARBA" id="ARBA00026057"/>
    </source>
</evidence>
<dbReference type="InterPro" id="IPR004176">
    <property type="entry name" value="Clp_R_N"/>
</dbReference>
<dbReference type="InterPro" id="IPR003959">
    <property type="entry name" value="ATPase_AAA_core"/>
</dbReference>
<dbReference type="InterPro" id="IPR018368">
    <property type="entry name" value="ClpA/B_CS1"/>
</dbReference>
<evidence type="ECO:0000256" key="11">
    <source>
        <dbReference type="RuleBase" id="RU362034"/>
    </source>
</evidence>
<name>A0ABP7HGC3_9ACTN</name>
<evidence type="ECO:0000256" key="4">
    <source>
        <dbReference type="ARBA" id="ARBA00022840"/>
    </source>
</evidence>